<keyword evidence="5" id="KW-0539">Nucleus</keyword>
<comment type="caution">
    <text evidence="8">The sequence shown here is derived from an EMBL/GenBank/DDBJ whole genome shotgun (WGS) entry which is preliminary data.</text>
</comment>
<comment type="subcellular location">
    <subcellularLocation>
        <location evidence="1">Nucleus</location>
    </subcellularLocation>
</comment>
<dbReference type="GO" id="GO:0000976">
    <property type="term" value="F:transcription cis-regulatory region binding"/>
    <property type="evidence" value="ECO:0007669"/>
    <property type="project" value="TreeGrafter"/>
</dbReference>
<dbReference type="InterPro" id="IPR051089">
    <property type="entry name" value="prtT"/>
</dbReference>
<sequence>MQKQKRDGALKSGNQSLLRTCQVCSHAKLRCDRTQNSGFCDRCLRLNKTCIFPPARRGTAPAQRVNRISQLEAKIAKLDNILASQHVESGGSEASPVSGSRSSSTAAGETADEASRIQHANGVSLDPFQLGLLSIETGEILLDRFRRSLSPYFPFVVIPQSSKVADLHREKPIVCLAVLFAASIDDRALQAHIARLFEHMLATALLQGSISTLENLQGLLIYISWAQYQPRPRKHTQNMFLAMSIIYDLRFHKPRYLSTRVLAHDSGAATGGLRSDEVRALVGLYSVASSWKTTYLPGSKTCSVSYDLSRKPYRPIWHPLVSIRSISEARSLEIDSAMKALLNLQIHAAELLLGEMALPGSPVGLSLDPSASLAESISAVKSLMEIFLSAEPGQETCFTNVAWIMFGYGLSLGVRLDILCTTCGISATRATELRGSLGMPQILQGVVERLRTSVPQNIDTDAEAHPFCPFLSRAEAVESWYVRHGPPAAPECAPVVNQPCPQTLVRTQQDDHRRNALSSHPHPDMEVEGLFGTTNNQDSDFAFDPEMLAFEGLDFADMDFAMDHQEAWNPFVFPDGAY</sequence>
<dbReference type="GO" id="GO:0000981">
    <property type="term" value="F:DNA-binding transcription factor activity, RNA polymerase II-specific"/>
    <property type="evidence" value="ECO:0007669"/>
    <property type="project" value="InterPro"/>
</dbReference>
<dbReference type="Gene3D" id="4.10.240.10">
    <property type="entry name" value="Zn(2)-C6 fungal-type DNA-binding domain"/>
    <property type="match status" value="1"/>
</dbReference>
<dbReference type="EMBL" id="JAUJFL010000008">
    <property type="protein sequence ID" value="KAK2598506.1"/>
    <property type="molecule type" value="Genomic_DNA"/>
</dbReference>
<feature type="region of interest" description="Disordered" evidence="6">
    <location>
        <begin position="88"/>
        <end position="113"/>
    </location>
</feature>
<dbReference type="InterPro" id="IPR036864">
    <property type="entry name" value="Zn2-C6_fun-type_DNA-bd_sf"/>
</dbReference>
<evidence type="ECO:0000313" key="8">
    <source>
        <dbReference type="EMBL" id="KAK2598506.1"/>
    </source>
</evidence>
<dbReference type="AlphaFoldDB" id="A0AAD9S531"/>
<evidence type="ECO:0000256" key="5">
    <source>
        <dbReference type="ARBA" id="ARBA00023242"/>
    </source>
</evidence>
<feature type="domain" description="Zn(2)-C6 fungal-type" evidence="7">
    <location>
        <begin position="20"/>
        <end position="52"/>
    </location>
</feature>
<evidence type="ECO:0000256" key="4">
    <source>
        <dbReference type="ARBA" id="ARBA00023163"/>
    </source>
</evidence>
<dbReference type="InterPro" id="IPR001138">
    <property type="entry name" value="Zn2Cys6_DnaBD"/>
</dbReference>
<accession>A0AAD9S531</accession>
<gene>
    <name evidence="8" type="ORF">N8I77_011915</name>
</gene>
<evidence type="ECO:0000256" key="3">
    <source>
        <dbReference type="ARBA" id="ARBA00023125"/>
    </source>
</evidence>
<dbReference type="PROSITE" id="PS50048">
    <property type="entry name" value="ZN2_CY6_FUNGAL_2"/>
    <property type="match status" value="1"/>
</dbReference>
<evidence type="ECO:0000256" key="6">
    <source>
        <dbReference type="SAM" id="MobiDB-lite"/>
    </source>
</evidence>
<dbReference type="GO" id="GO:0008270">
    <property type="term" value="F:zinc ion binding"/>
    <property type="evidence" value="ECO:0007669"/>
    <property type="project" value="InterPro"/>
</dbReference>
<reference evidence="8" key="1">
    <citation type="submission" date="2023-06" db="EMBL/GenBank/DDBJ databases">
        <authorList>
            <person name="Noh H."/>
        </authorList>
    </citation>
    <scope>NUCLEOTIDE SEQUENCE</scope>
    <source>
        <strain evidence="8">DUCC20226</strain>
    </source>
</reference>
<evidence type="ECO:0000259" key="7">
    <source>
        <dbReference type="PROSITE" id="PS50048"/>
    </source>
</evidence>
<proteinExistence type="predicted"/>
<dbReference type="PANTHER" id="PTHR31845">
    <property type="entry name" value="FINGER DOMAIN PROTEIN, PUTATIVE-RELATED"/>
    <property type="match status" value="1"/>
</dbReference>
<dbReference type="CDD" id="cd00067">
    <property type="entry name" value="GAL4"/>
    <property type="match status" value="1"/>
</dbReference>
<keyword evidence="9" id="KW-1185">Reference proteome</keyword>
<dbReference type="SMART" id="SM00066">
    <property type="entry name" value="GAL4"/>
    <property type="match status" value="1"/>
</dbReference>
<dbReference type="Proteomes" id="UP001265746">
    <property type="component" value="Unassembled WGS sequence"/>
</dbReference>
<organism evidence="8 9">
    <name type="scientific">Phomopsis amygdali</name>
    <name type="common">Fusicoccum amygdali</name>
    <dbReference type="NCBI Taxonomy" id="1214568"/>
    <lineage>
        <taxon>Eukaryota</taxon>
        <taxon>Fungi</taxon>
        <taxon>Dikarya</taxon>
        <taxon>Ascomycota</taxon>
        <taxon>Pezizomycotina</taxon>
        <taxon>Sordariomycetes</taxon>
        <taxon>Sordariomycetidae</taxon>
        <taxon>Diaporthales</taxon>
        <taxon>Diaporthaceae</taxon>
        <taxon>Diaporthe</taxon>
    </lineage>
</organism>
<dbReference type="PROSITE" id="PS00463">
    <property type="entry name" value="ZN2_CY6_FUNGAL_1"/>
    <property type="match status" value="1"/>
</dbReference>
<keyword evidence="4" id="KW-0804">Transcription</keyword>
<dbReference type="GO" id="GO:0005634">
    <property type="term" value="C:nucleus"/>
    <property type="evidence" value="ECO:0007669"/>
    <property type="project" value="UniProtKB-SubCell"/>
</dbReference>
<keyword evidence="2" id="KW-0805">Transcription regulation</keyword>
<evidence type="ECO:0000256" key="1">
    <source>
        <dbReference type="ARBA" id="ARBA00004123"/>
    </source>
</evidence>
<name>A0AAD9S531_PHOAM</name>
<dbReference type="PANTHER" id="PTHR31845:SF10">
    <property type="entry name" value="ZN(II)2CYS6 TRANSCRIPTION FACTOR (EUROFUNG)"/>
    <property type="match status" value="1"/>
</dbReference>
<evidence type="ECO:0000256" key="2">
    <source>
        <dbReference type="ARBA" id="ARBA00023015"/>
    </source>
</evidence>
<dbReference type="SUPFAM" id="SSF57701">
    <property type="entry name" value="Zn2/Cys6 DNA-binding domain"/>
    <property type="match status" value="1"/>
</dbReference>
<dbReference type="CDD" id="cd12148">
    <property type="entry name" value="fungal_TF_MHR"/>
    <property type="match status" value="1"/>
</dbReference>
<feature type="compositionally biased region" description="Polar residues" evidence="6">
    <location>
        <begin position="95"/>
        <end position="107"/>
    </location>
</feature>
<protein>
    <recommendedName>
        <fullName evidence="7">Zn(2)-C6 fungal-type domain-containing protein</fullName>
    </recommendedName>
</protein>
<keyword evidence="3" id="KW-0238">DNA-binding</keyword>
<evidence type="ECO:0000313" key="9">
    <source>
        <dbReference type="Proteomes" id="UP001265746"/>
    </source>
</evidence>